<dbReference type="PANTHER" id="PTHR45138">
    <property type="entry name" value="REGULATORY COMPONENTS OF SENSORY TRANSDUCTION SYSTEM"/>
    <property type="match status" value="1"/>
</dbReference>
<evidence type="ECO:0000313" key="6">
    <source>
        <dbReference type="Proteomes" id="UP001464891"/>
    </source>
</evidence>
<feature type="domain" description="Response regulatory" evidence="3">
    <location>
        <begin position="4"/>
        <end position="130"/>
    </location>
</feature>
<comment type="caution">
    <text evidence="5">The sequence shown here is derived from an EMBL/GenBank/DDBJ whole genome shotgun (WGS) entry which is preliminary data.</text>
</comment>
<evidence type="ECO:0000259" key="4">
    <source>
        <dbReference type="PROSITE" id="PS50887"/>
    </source>
</evidence>
<sequence>MTASILIVGENYFLAALLDRVGDLADCTIETATSANEAIPLIQAQQPDLLILQASSDSLYLCQQIKEQSRLAWIYCLLLADDAPRLSEAVSQISSQAVECSAEALERGADAYLVMNLSVQHGSLVVAELSARQNRLLQAQVQAGLRVVRNHRELMRANDLLSAIALSDPLTELNNRRALEWELPRQIQNARTRTLPLSLVMLDVDYFKAINDTYGHLVGDRMLKLLSARLRHNLRFYDTPFRYGGEEFVIILSNTDGHEAPIVGQRICRLISEQTFRIDPTLEIHATISAGIASLEAEDDSKGISLLRRADQNLLRAKSEGRNRAISSAPDCSRSLASDSAPSV</sequence>
<gene>
    <name evidence="5" type="ORF">NC998_16620</name>
</gene>
<dbReference type="CDD" id="cd01949">
    <property type="entry name" value="GGDEF"/>
    <property type="match status" value="1"/>
</dbReference>
<dbReference type="Pfam" id="PF00990">
    <property type="entry name" value="GGDEF"/>
    <property type="match status" value="1"/>
</dbReference>
<dbReference type="InterPro" id="IPR000160">
    <property type="entry name" value="GGDEF_dom"/>
</dbReference>
<dbReference type="InterPro" id="IPR001789">
    <property type="entry name" value="Sig_transdc_resp-reg_receiver"/>
</dbReference>
<accession>A0ABV0JAC0</accession>
<dbReference type="InterPro" id="IPR050469">
    <property type="entry name" value="Diguanylate_Cyclase"/>
</dbReference>
<dbReference type="SMART" id="SM00267">
    <property type="entry name" value="GGDEF"/>
    <property type="match status" value="1"/>
</dbReference>
<evidence type="ECO:0000256" key="2">
    <source>
        <dbReference type="SAM" id="MobiDB-lite"/>
    </source>
</evidence>
<feature type="region of interest" description="Disordered" evidence="2">
    <location>
        <begin position="321"/>
        <end position="344"/>
    </location>
</feature>
<dbReference type="InterPro" id="IPR029787">
    <property type="entry name" value="Nucleotide_cyclase"/>
</dbReference>
<dbReference type="Proteomes" id="UP001464891">
    <property type="component" value="Unassembled WGS sequence"/>
</dbReference>
<dbReference type="PROSITE" id="PS50110">
    <property type="entry name" value="RESPONSE_REGULATORY"/>
    <property type="match status" value="1"/>
</dbReference>
<evidence type="ECO:0000313" key="5">
    <source>
        <dbReference type="EMBL" id="MEP0818725.1"/>
    </source>
</evidence>
<reference evidence="5 6" key="1">
    <citation type="submission" date="2022-04" db="EMBL/GenBank/DDBJ databases">
        <title>Positive selection, recombination, and allopatry shape intraspecific diversity of widespread and dominant cyanobacteria.</title>
        <authorList>
            <person name="Wei J."/>
            <person name="Shu W."/>
            <person name="Hu C."/>
        </authorList>
    </citation>
    <scope>NUCLEOTIDE SEQUENCE [LARGE SCALE GENOMIC DNA]</scope>
    <source>
        <strain evidence="5 6">GB2-A4</strain>
    </source>
</reference>
<dbReference type="InterPro" id="IPR043128">
    <property type="entry name" value="Rev_trsase/Diguanyl_cyclase"/>
</dbReference>
<dbReference type="SUPFAM" id="SSF55073">
    <property type="entry name" value="Nucleotide cyclase"/>
    <property type="match status" value="1"/>
</dbReference>
<dbReference type="PANTHER" id="PTHR45138:SF9">
    <property type="entry name" value="DIGUANYLATE CYCLASE DGCM-RELATED"/>
    <property type="match status" value="1"/>
</dbReference>
<dbReference type="EC" id="2.7.7.65" evidence="5"/>
<dbReference type="Gene3D" id="3.40.50.2300">
    <property type="match status" value="1"/>
</dbReference>
<dbReference type="RefSeq" id="WP_190433216.1">
    <property type="nucleotide sequence ID" value="NZ_JAMPKM010000010.1"/>
</dbReference>
<name>A0ABV0JAC0_9CYAN</name>
<keyword evidence="6" id="KW-1185">Reference proteome</keyword>
<feature type="compositionally biased region" description="Polar residues" evidence="2">
    <location>
        <begin position="335"/>
        <end position="344"/>
    </location>
</feature>
<comment type="caution">
    <text evidence="1">Lacks conserved residue(s) required for the propagation of feature annotation.</text>
</comment>
<proteinExistence type="predicted"/>
<dbReference type="PROSITE" id="PS50887">
    <property type="entry name" value="GGDEF"/>
    <property type="match status" value="1"/>
</dbReference>
<dbReference type="NCBIfam" id="TIGR00254">
    <property type="entry name" value="GGDEF"/>
    <property type="match status" value="1"/>
</dbReference>
<feature type="domain" description="GGDEF" evidence="4">
    <location>
        <begin position="195"/>
        <end position="330"/>
    </location>
</feature>
<dbReference type="EMBL" id="JAMPKM010000010">
    <property type="protein sequence ID" value="MEP0818725.1"/>
    <property type="molecule type" value="Genomic_DNA"/>
</dbReference>
<evidence type="ECO:0000259" key="3">
    <source>
        <dbReference type="PROSITE" id="PS50110"/>
    </source>
</evidence>
<keyword evidence="5" id="KW-0548">Nucleotidyltransferase</keyword>
<protein>
    <submittedName>
        <fullName evidence="5">Diguanylate cyclase</fullName>
        <ecNumber evidence="5">2.7.7.65</ecNumber>
    </submittedName>
</protein>
<dbReference type="InterPro" id="IPR011006">
    <property type="entry name" value="CheY-like_superfamily"/>
</dbReference>
<organism evidence="5 6">
    <name type="scientific">Trichocoleus desertorum GB2-A4</name>
    <dbReference type="NCBI Taxonomy" id="2933944"/>
    <lineage>
        <taxon>Bacteria</taxon>
        <taxon>Bacillati</taxon>
        <taxon>Cyanobacteriota</taxon>
        <taxon>Cyanophyceae</taxon>
        <taxon>Leptolyngbyales</taxon>
        <taxon>Trichocoleusaceae</taxon>
        <taxon>Trichocoleus</taxon>
    </lineage>
</organism>
<dbReference type="SUPFAM" id="SSF52172">
    <property type="entry name" value="CheY-like"/>
    <property type="match status" value="1"/>
</dbReference>
<evidence type="ECO:0000256" key="1">
    <source>
        <dbReference type="PROSITE-ProRule" id="PRU00169"/>
    </source>
</evidence>
<dbReference type="GO" id="GO:0052621">
    <property type="term" value="F:diguanylate cyclase activity"/>
    <property type="evidence" value="ECO:0007669"/>
    <property type="project" value="UniProtKB-EC"/>
</dbReference>
<keyword evidence="5" id="KW-0808">Transferase</keyword>
<dbReference type="Gene3D" id="3.30.70.270">
    <property type="match status" value="1"/>
</dbReference>